<dbReference type="PATRIC" id="fig|1227495.3.peg.1794"/>
<gene>
    <name evidence="1" type="ORF">C487_08894</name>
</gene>
<accession>L9YXJ3</accession>
<sequence>MWLHDIGRPLERQGTIENHGDWAATEAKDLLEADW</sequence>
<organism evidence="1 2">
    <name type="scientific">Natrinema pallidum DSM 3751</name>
    <dbReference type="NCBI Taxonomy" id="1227495"/>
    <lineage>
        <taxon>Archaea</taxon>
        <taxon>Methanobacteriati</taxon>
        <taxon>Methanobacteriota</taxon>
        <taxon>Stenosarchaea group</taxon>
        <taxon>Halobacteria</taxon>
        <taxon>Halobacteriales</taxon>
        <taxon>Natrialbaceae</taxon>
        <taxon>Natrinema</taxon>
    </lineage>
</organism>
<evidence type="ECO:0000313" key="2">
    <source>
        <dbReference type="Proteomes" id="UP000011618"/>
    </source>
</evidence>
<name>L9YXJ3_9EURY</name>
<dbReference type="eggNOG" id="arCOG01860">
    <property type="taxonomic scope" value="Archaea"/>
</dbReference>
<keyword evidence="1" id="KW-0378">Hydrolase</keyword>
<dbReference type="Proteomes" id="UP000011618">
    <property type="component" value="Unassembled WGS sequence"/>
</dbReference>
<dbReference type="AlphaFoldDB" id="L9YXJ3"/>
<dbReference type="GO" id="GO:0016787">
    <property type="term" value="F:hydrolase activity"/>
    <property type="evidence" value="ECO:0007669"/>
    <property type="project" value="UniProtKB-KW"/>
</dbReference>
<protein>
    <submittedName>
        <fullName evidence="1">Metal dependent phosphohydrolase</fullName>
    </submittedName>
</protein>
<comment type="caution">
    <text evidence="1">The sequence shown here is derived from an EMBL/GenBank/DDBJ whole genome shotgun (WGS) entry which is preliminary data.</text>
</comment>
<evidence type="ECO:0000313" key="1">
    <source>
        <dbReference type="EMBL" id="ELY78371.1"/>
    </source>
</evidence>
<reference evidence="1 2" key="1">
    <citation type="journal article" date="2014" name="PLoS Genet.">
        <title>Phylogenetically driven sequencing of extremely halophilic archaea reveals strategies for static and dynamic osmo-response.</title>
        <authorList>
            <person name="Becker E.A."/>
            <person name="Seitzer P.M."/>
            <person name="Tritt A."/>
            <person name="Larsen D."/>
            <person name="Krusor M."/>
            <person name="Yao A.I."/>
            <person name="Wu D."/>
            <person name="Madern D."/>
            <person name="Eisen J.A."/>
            <person name="Darling A.E."/>
            <person name="Facciotti M.T."/>
        </authorList>
    </citation>
    <scope>NUCLEOTIDE SEQUENCE [LARGE SCALE GENOMIC DNA]</scope>
    <source>
        <strain evidence="1 2">DSM 3751</strain>
    </source>
</reference>
<dbReference type="EMBL" id="AOII01000045">
    <property type="protein sequence ID" value="ELY78371.1"/>
    <property type="molecule type" value="Genomic_DNA"/>
</dbReference>
<proteinExistence type="predicted"/>